<feature type="transmembrane region" description="Helical" evidence="5">
    <location>
        <begin position="6"/>
        <end position="24"/>
    </location>
</feature>
<feature type="transmembrane region" description="Helical" evidence="5">
    <location>
        <begin position="132"/>
        <end position="156"/>
    </location>
</feature>
<dbReference type="EMBL" id="CP012502">
    <property type="protein sequence ID" value="AOM82333.1"/>
    <property type="molecule type" value="Genomic_DNA"/>
</dbReference>
<dbReference type="STRING" id="632773.BBEV_0964"/>
<evidence type="ECO:0000256" key="2">
    <source>
        <dbReference type="ARBA" id="ARBA00022692"/>
    </source>
</evidence>
<feature type="transmembrane region" description="Helical" evidence="5">
    <location>
        <begin position="93"/>
        <end position="112"/>
    </location>
</feature>
<dbReference type="KEGG" id="bbev:BBEV_0964"/>
<sequence>MTGMNILYILIVVLYCASVSGYFIDFIHKNQKVNRLAFWLLSIVWLMQIAFMALRYIAFERLPIMTSFEAMFFYSWLLVTASLFINRRFRTDFLIFFLNLIGFIVVVIGLMVPTGDVSPLLSELFIFEMLMIHVVVLLLSYGVFTVSFVFSFLYFLKHHMLKSKSFNDRMARTGNLNTLERYSFFAAVTGIPFLLIGLILGVIWSYLSFDTIPWLDPKVVTSFIVLAFYGTYVFFYQVRKVRGYQLVLFNLAAFLVLLINYFLSGSFSTFHIW</sequence>
<dbReference type="RefSeq" id="WP_069364438.1">
    <property type="nucleotide sequence ID" value="NZ_CP012502.1"/>
</dbReference>
<comment type="subcellular location">
    <subcellularLocation>
        <location evidence="1">Membrane</location>
        <topology evidence="1">Multi-pass membrane protein</topology>
    </subcellularLocation>
</comment>
<dbReference type="Proteomes" id="UP000094463">
    <property type="component" value="Chromosome"/>
</dbReference>
<dbReference type="OrthoDB" id="2417400at2"/>
<keyword evidence="2 5" id="KW-0812">Transmembrane</keyword>
<feature type="transmembrane region" description="Helical" evidence="5">
    <location>
        <begin position="219"/>
        <end position="236"/>
    </location>
</feature>
<keyword evidence="4 5" id="KW-0472">Membrane</keyword>
<dbReference type="AlphaFoldDB" id="A0A1D7QTH5"/>
<evidence type="ECO:0000256" key="5">
    <source>
        <dbReference type="SAM" id="Phobius"/>
    </source>
</evidence>
<dbReference type="PATRIC" id="fig|632773.3.peg.1024"/>
<reference evidence="7 8" key="1">
    <citation type="submission" date="2015-08" db="EMBL/GenBank/DDBJ databases">
        <title>The complete genome sequence of Bacillus beveridgei MLTeJB.</title>
        <authorList>
            <person name="Hanson T.E."/>
            <person name="Mesa C."/>
            <person name="Basesman S.M."/>
            <person name="Oremland R.S."/>
        </authorList>
    </citation>
    <scope>NUCLEOTIDE SEQUENCE [LARGE SCALE GENOMIC DNA]</scope>
    <source>
        <strain evidence="7 8">MLTeJB</strain>
    </source>
</reference>
<dbReference type="GO" id="GO:0020037">
    <property type="term" value="F:heme binding"/>
    <property type="evidence" value="ECO:0007669"/>
    <property type="project" value="InterPro"/>
</dbReference>
<keyword evidence="8" id="KW-1185">Reference proteome</keyword>
<dbReference type="PANTHER" id="PTHR30071">
    <property type="entry name" value="HEME EXPORTER PROTEIN C"/>
    <property type="match status" value="1"/>
</dbReference>
<protein>
    <submittedName>
        <fullName evidence="7">HemX protein, negative effector of steady-state concentration of glutamyl-tRNA reductase</fullName>
    </submittedName>
</protein>
<dbReference type="GO" id="GO:0005886">
    <property type="term" value="C:plasma membrane"/>
    <property type="evidence" value="ECO:0007669"/>
    <property type="project" value="TreeGrafter"/>
</dbReference>
<feature type="transmembrane region" description="Helical" evidence="5">
    <location>
        <begin position="64"/>
        <end position="86"/>
    </location>
</feature>
<gene>
    <name evidence="7" type="primary">hemX</name>
    <name evidence="7" type="ORF">BBEV_0964</name>
</gene>
<feature type="transmembrane region" description="Helical" evidence="5">
    <location>
        <begin position="182"/>
        <end position="207"/>
    </location>
</feature>
<dbReference type="InterPro" id="IPR045062">
    <property type="entry name" value="Cyt_c_biogenesis_CcsA/CcmC"/>
</dbReference>
<evidence type="ECO:0000256" key="4">
    <source>
        <dbReference type="ARBA" id="ARBA00023136"/>
    </source>
</evidence>
<feature type="transmembrane region" description="Helical" evidence="5">
    <location>
        <begin position="243"/>
        <end position="263"/>
    </location>
</feature>
<evidence type="ECO:0000259" key="6">
    <source>
        <dbReference type="Pfam" id="PF01578"/>
    </source>
</evidence>
<keyword evidence="3 5" id="KW-1133">Transmembrane helix</keyword>
<dbReference type="PANTHER" id="PTHR30071:SF15">
    <property type="entry name" value="PROTEIN HEMX"/>
    <property type="match status" value="1"/>
</dbReference>
<accession>A0A1D7QTH5</accession>
<dbReference type="InterPro" id="IPR002541">
    <property type="entry name" value="Cyt_c_assembly"/>
</dbReference>
<dbReference type="GO" id="GO:0017004">
    <property type="term" value="P:cytochrome complex assembly"/>
    <property type="evidence" value="ECO:0007669"/>
    <property type="project" value="InterPro"/>
</dbReference>
<evidence type="ECO:0000256" key="1">
    <source>
        <dbReference type="ARBA" id="ARBA00004141"/>
    </source>
</evidence>
<evidence type="ECO:0000313" key="8">
    <source>
        <dbReference type="Proteomes" id="UP000094463"/>
    </source>
</evidence>
<evidence type="ECO:0000256" key="3">
    <source>
        <dbReference type="ARBA" id="ARBA00022989"/>
    </source>
</evidence>
<evidence type="ECO:0000313" key="7">
    <source>
        <dbReference type="EMBL" id="AOM82333.1"/>
    </source>
</evidence>
<name>A0A1D7QTH5_9BACI</name>
<feature type="domain" description="Cytochrome c assembly protein" evidence="6">
    <location>
        <begin position="68"/>
        <end position="270"/>
    </location>
</feature>
<proteinExistence type="predicted"/>
<feature type="transmembrane region" description="Helical" evidence="5">
    <location>
        <begin position="36"/>
        <end position="58"/>
    </location>
</feature>
<dbReference type="Pfam" id="PF01578">
    <property type="entry name" value="Cytochrom_C_asm"/>
    <property type="match status" value="1"/>
</dbReference>
<organism evidence="7 8">
    <name type="scientific">Salisediminibacterium beveridgei</name>
    <dbReference type="NCBI Taxonomy" id="632773"/>
    <lineage>
        <taxon>Bacteria</taxon>
        <taxon>Bacillati</taxon>
        <taxon>Bacillota</taxon>
        <taxon>Bacilli</taxon>
        <taxon>Bacillales</taxon>
        <taxon>Bacillaceae</taxon>
        <taxon>Salisediminibacterium</taxon>
    </lineage>
</organism>